<feature type="domain" description="Shikimate dehydrogenase substrate binding N-terminal" evidence="5">
    <location>
        <begin position="13"/>
        <end position="93"/>
    </location>
</feature>
<dbReference type="InParanoid" id="W0RID1"/>
<proteinExistence type="inferred from homology"/>
<comment type="similarity">
    <text evidence="4">Belongs to the shikimate dehydrogenase family.</text>
</comment>
<feature type="binding site" evidence="4">
    <location>
        <begin position="21"/>
        <end position="23"/>
    </location>
    <ligand>
        <name>shikimate</name>
        <dbReference type="ChEBI" id="CHEBI:36208"/>
    </ligand>
</feature>
<dbReference type="InterPro" id="IPR041121">
    <property type="entry name" value="SDH_C"/>
</dbReference>
<dbReference type="GO" id="GO:0009423">
    <property type="term" value="P:chorismate biosynthetic process"/>
    <property type="evidence" value="ECO:0007669"/>
    <property type="project" value="UniProtKB-UniRule"/>
</dbReference>
<dbReference type="HOGENOM" id="CLU_044063_0_1_0"/>
<dbReference type="UniPathway" id="UPA00053">
    <property type="reaction ID" value="UER00087"/>
</dbReference>
<dbReference type="GO" id="GO:0009073">
    <property type="term" value="P:aromatic amino acid family biosynthetic process"/>
    <property type="evidence" value="ECO:0007669"/>
    <property type="project" value="UniProtKB-KW"/>
</dbReference>
<dbReference type="eggNOG" id="COG0169">
    <property type="taxonomic scope" value="Bacteria"/>
</dbReference>
<feature type="binding site" evidence="4">
    <location>
        <position position="67"/>
    </location>
    <ligand>
        <name>shikimate</name>
        <dbReference type="ChEBI" id="CHEBI:36208"/>
    </ligand>
</feature>
<dbReference type="Pfam" id="PF08501">
    <property type="entry name" value="Shikimate_dh_N"/>
    <property type="match status" value="1"/>
</dbReference>
<feature type="domain" description="SDH C-terminal" evidence="6">
    <location>
        <begin position="240"/>
        <end position="269"/>
    </location>
</feature>
<comment type="subunit">
    <text evidence="4">Homodimer.</text>
</comment>
<evidence type="ECO:0000256" key="1">
    <source>
        <dbReference type="ARBA" id="ARBA00004871"/>
    </source>
</evidence>
<comment type="pathway">
    <text evidence="1 4">Metabolic intermediate biosynthesis; chorismate biosynthesis; chorismate from D-erythrose 4-phosphate and phosphoenolpyruvate: step 4/7.</text>
</comment>
<dbReference type="InterPro" id="IPR036291">
    <property type="entry name" value="NAD(P)-bd_dom_sf"/>
</dbReference>
<keyword evidence="3 4" id="KW-0057">Aromatic amino acid biosynthesis</keyword>
<dbReference type="FunCoup" id="W0RID1">
    <property type="interactions" value="454"/>
</dbReference>
<dbReference type="InterPro" id="IPR013708">
    <property type="entry name" value="Shikimate_DH-bd_N"/>
</dbReference>
<keyword evidence="8" id="KW-1185">Reference proteome</keyword>
<dbReference type="HAMAP" id="MF_00222">
    <property type="entry name" value="Shikimate_DH_AroE"/>
    <property type="match status" value="1"/>
</dbReference>
<evidence type="ECO:0000313" key="8">
    <source>
        <dbReference type="Proteomes" id="UP000019151"/>
    </source>
</evidence>
<dbReference type="EMBL" id="CP007128">
    <property type="protein sequence ID" value="AHG90849.1"/>
    <property type="molecule type" value="Genomic_DNA"/>
</dbReference>
<keyword evidence="2 4" id="KW-0560">Oxidoreductase</keyword>
<dbReference type="GO" id="GO:0008652">
    <property type="term" value="P:amino acid biosynthetic process"/>
    <property type="evidence" value="ECO:0007669"/>
    <property type="project" value="UniProtKB-KW"/>
</dbReference>
<dbReference type="OrthoDB" id="9792692at2"/>
<feature type="binding site" evidence="4">
    <location>
        <begin position="132"/>
        <end position="136"/>
    </location>
    <ligand>
        <name>NADP(+)</name>
        <dbReference type="ChEBI" id="CHEBI:58349"/>
    </ligand>
</feature>
<comment type="catalytic activity">
    <reaction evidence="4">
        <text>shikimate + NADP(+) = 3-dehydroshikimate + NADPH + H(+)</text>
        <dbReference type="Rhea" id="RHEA:17737"/>
        <dbReference type="ChEBI" id="CHEBI:15378"/>
        <dbReference type="ChEBI" id="CHEBI:16630"/>
        <dbReference type="ChEBI" id="CHEBI:36208"/>
        <dbReference type="ChEBI" id="CHEBI:57783"/>
        <dbReference type="ChEBI" id="CHEBI:58349"/>
        <dbReference type="EC" id="1.1.1.25"/>
    </reaction>
</comment>
<dbReference type="RefSeq" id="WP_025412315.1">
    <property type="nucleotide sequence ID" value="NZ_CP007128.1"/>
</dbReference>
<feature type="binding site" evidence="4">
    <location>
        <begin position="156"/>
        <end position="161"/>
    </location>
    <ligand>
        <name>NADP(+)</name>
        <dbReference type="ChEBI" id="CHEBI:58349"/>
    </ligand>
</feature>
<dbReference type="PATRIC" id="fig|861299.3.peg.3364"/>
<feature type="binding site" evidence="4">
    <location>
        <position position="217"/>
    </location>
    <ligand>
        <name>NADP(+)</name>
        <dbReference type="ChEBI" id="CHEBI:58349"/>
    </ligand>
</feature>
<protein>
    <recommendedName>
        <fullName evidence="4">Shikimate dehydrogenase (NADP(+))</fullName>
        <shortName evidence="4">SDH</shortName>
        <ecNumber evidence="4">1.1.1.25</ecNumber>
    </recommendedName>
</protein>
<evidence type="ECO:0000313" key="7">
    <source>
        <dbReference type="EMBL" id="AHG90849.1"/>
    </source>
</evidence>
<keyword evidence="4" id="KW-0521">NADP</keyword>
<dbReference type="Pfam" id="PF18317">
    <property type="entry name" value="SDH_C"/>
    <property type="match status" value="1"/>
</dbReference>
<dbReference type="Proteomes" id="UP000019151">
    <property type="component" value="Chromosome"/>
</dbReference>
<sequence length="281" mass="29631">MSRARAWPSRLVLLGHPLGHTLSPAIHGAALRSAGIDVEYRALDVPPDALPATLDALIAERAAGNVTIPHKGAVAARCERLTDVARRAGAVNTFWCEDGALVGHNTDVGGFDASVRALLDDVPRAARVAVIGAGGAAGAVLAAVEGWPRCDARVWNRTAERADALVSRFPRAAREASLADALDGAALVVNATSVGLRDDALPVPIDALPRDAAVLDLVYRPGETEWVRAARAAGHRAADGLPMLVEQAALAEERWFDVPADREAMWGAVGGRPEWMRVPDR</sequence>
<feature type="binding site" evidence="4">
    <location>
        <position position="83"/>
    </location>
    <ligand>
        <name>NADP(+)</name>
        <dbReference type="ChEBI" id="CHEBI:58349"/>
    </ligand>
</feature>
<evidence type="ECO:0000256" key="2">
    <source>
        <dbReference type="ARBA" id="ARBA00023002"/>
    </source>
</evidence>
<dbReference type="SUPFAM" id="SSF53223">
    <property type="entry name" value="Aminoacid dehydrogenase-like, N-terminal domain"/>
    <property type="match status" value="1"/>
</dbReference>
<feature type="binding site" evidence="4">
    <location>
        <position position="107"/>
    </location>
    <ligand>
        <name>shikimate</name>
        <dbReference type="ChEBI" id="CHEBI:36208"/>
    </ligand>
</feature>
<gene>
    <name evidence="4" type="primary">aroE</name>
    <name evidence="7" type="ORF">J421_3312</name>
</gene>
<dbReference type="GO" id="GO:0004764">
    <property type="term" value="F:shikimate 3-dehydrogenase (NADP+) activity"/>
    <property type="evidence" value="ECO:0007669"/>
    <property type="project" value="UniProtKB-UniRule"/>
</dbReference>
<evidence type="ECO:0000256" key="3">
    <source>
        <dbReference type="ARBA" id="ARBA00023141"/>
    </source>
</evidence>
<dbReference type="KEGG" id="gba:J421_3312"/>
<name>W0RID1_9BACT</name>
<comment type="function">
    <text evidence="4">Involved in the biosynthesis of the chorismate, which leads to the biosynthesis of aromatic amino acids. Catalyzes the reversible NADPH linked reduction of 3-dehydroshikimate (DHSA) to yield shikimate (SA).</text>
</comment>
<feature type="binding site" evidence="4">
    <location>
        <position position="92"/>
    </location>
    <ligand>
        <name>shikimate</name>
        <dbReference type="ChEBI" id="CHEBI:36208"/>
    </ligand>
</feature>
<dbReference type="STRING" id="861299.J421_3312"/>
<dbReference type="GO" id="GO:0019632">
    <property type="term" value="P:shikimate metabolic process"/>
    <property type="evidence" value="ECO:0007669"/>
    <property type="project" value="TreeGrafter"/>
</dbReference>
<keyword evidence="4" id="KW-0028">Amino-acid biosynthesis</keyword>
<feature type="binding site" evidence="4">
    <location>
        <position position="240"/>
    </location>
    <ligand>
        <name>NADP(+)</name>
        <dbReference type="ChEBI" id="CHEBI:58349"/>
    </ligand>
</feature>
<organism evidence="7 8">
    <name type="scientific">Gemmatirosa kalamazoonensis</name>
    <dbReference type="NCBI Taxonomy" id="861299"/>
    <lineage>
        <taxon>Bacteria</taxon>
        <taxon>Pseudomonadati</taxon>
        <taxon>Gemmatimonadota</taxon>
        <taxon>Gemmatimonadia</taxon>
        <taxon>Gemmatimonadales</taxon>
        <taxon>Gemmatimonadaceae</taxon>
        <taxon>Gemmatirosa</taxon>
    </lineage>
</organism>
<evidence type="ECO:0000259" key="6">
    <source>
        <dbReference type="Pfam" id="PF18317"/>
    </source>
</evidence>
<dbReference type="SUPFAM" id="SSF51735">
    <property type="entry name" value="NAD(P)-binding Rossmann-fold domains"/>
    <property type="match status" value="1"/>
</dbReference>
<evidence type="ECO:0000259" key="5">
    <source>
        <dbReference type="Pfam" id="PF08501"/>
    </source>
</evidence>
<evidence type="ECO:0000256" key="4">
    <source>
        <dbReference type="HAMAP-Rule" id="MF_00222"/>
    </source>
</evidence>
<feature type="binding site" evidence="4">
    <location>
        <position position="247"/>
    </location>
    <ligand>
        <name>shikimate</name>
        <dbReference type="ChEBI" id="CHEBI:36208"/>
    </ligand>
</feature>
<feature type="active site" description="Proton acceptor" evidence="4">
    <location>
        <position position="71"/>
    </location>
</feature>
<dbReference type="InterPro" id="IPR022893">
    <property type="entry name" value="Shikimate_DH_fam"/>
</dbReference>
<dbReference type="Gene3D" id="3.40.50.10860">
    <property type="entry name" value="Leucine Dehydrogenase, chain A, domain 1"/>
    <property type="match status" value="1"/>
</dbReference>
<feature type="binding site" evidence="4">
    <location>
        <position position="219"/>
    </location>
    <ligand>
        <name>shikimate</name>
        <dbReference type="ChEBI" id="CHEBI:36208"/>
    </ligand>
</feature>
<dbReference type="EC" id="1.1.1.25" evidence="4"/>
<dbReference type="AlphaFoldDB" id="W0RID1"/>
<dbReference type="InterPro" id="IPR046346">
    <property type="entry name" value="Aminoacid_DH-like_N_sf"/>
</dbReference>
<dbReference type="PANTHER" id="PTHR21089:SF1">
    <property type="entry name" value="BIFUNCTIONAL 3-DEHYDROQUINATE DEHYDRATASE_SHIKIMATE DEHYDROGENASE, CHLOROPLASTIC"/>
    <property type="match status" value="1"/>
</dbReference>
<dbReference type="GO" id="GO:0005829">
    <property type="term" value="C:cytosol"/>
    <property type="evidence" value="ECO:0007669"/>
    <property type="project" value="TreeGrafter"/>
</dbReference>
<dbReference type="PANTHER" id="PTHR21089">
    <property type="entry name" value="SHIKIMATE DEHYDROGENASE"/>
    <property type="match status" value="1"/>
</dbReference>
<dbReference type="Gene3D" id="3.40.50.720">
    <property type="entry name" value="NAD(P)-binding Rossmann-like Domain"/>
    <property type="match status" value="1"/>
</dbReference>
<accession>W0RID1</accession>
<reference evidence="7 8" key="1">
    <citation type="journal article" date="2014" name="Genome Announc.">
        <title>Genome Sequence and Methylome of Soil Bacterium Gemmatirosa kalamazoonensis KBS708T, a Member of the Rarely Cultivated Gemmatimonadetes Phylum.</title>
        <authorList>
            <person name="Debruyn J.M."/>
            <person name="Radosevich M."/>
            <person name="Wommack K.E."/>
            <person name="Polson S.W."/>
            <person name="Hauser L.J."/>
            <person name="Fawaz M.N."/>
            <person name="Korlach J."/>
            <person name="Tsai Y.C."/>
        </authorList>
    </citation>
    <scope>NUCLEOTIDE SEQUENCE [LARGE SCALE GENOMIC DNA]</scope>
    <source>
        <strain evidence="7 8">KBS708</strain>
    </source>
</reference>
<dbReference type="GO" id="GO:0050661">
    <property type="term" value="F:NADP binding"/>
    <property type="evidence" value="ECO:0007669"/>
    <property type="project" value="TreeGrafter"/>
</dbReference>